<reference evidence="1" key="1">
    <citation type="submission" date="2018-05" db="EMBL/GenBank/DDBJ databases">
        <authorList>
            <person name="Lanie J.A."/>
            <person name="Ng W.-L."/>
            <person name="Kazmierczak K.M."/>
            <person name="Andrzejewski T.M."/>
            <person name="Davidsen T.M."/>
            <person name="Wayne K.J."/>
            <person name="Tettelin H."/>
            <person name="Glass J.I."/>
            <person name="Rusch D."/>
            <person name="Podicherti R."/>
            <person name="Tsui H.-C.T."/>
            <person name="Winkler M.E."/>
        </authorList>
    </citation>
    <scope>NUCLEOTIDE SEQUENCE</scope>
</reference>
<accession>A0A382NIV5</accession>
<organism evidence="1">
    <name type="scientific">marine metagenome</name>
    <dbReference type="NCBI Taxonomy" id="408172"/>
    <lineage>
        <taxon>unclassified sequences</taxon>
        <taxon>metagenomes</taxon>
        <taxon>ecological metagenomes</taxon>
    </lineage>
</organism>
<dbReference type="EMBL" id="UINC01100805">
    <property type="protein sequence ID" value="SVC61144.1"/>
    <property type="molecule type" value="Genomic_DNA"/>
</dbReference>
<dbReference type="AlphaFoldDB" id="A0A382NIV5"/>
<proteinExistence type="predicted"/>
<protein>
    <submittedName>
        <fullName evidence="1">Uncharacterized protein</fullName>
    </submittedName>
</protein>
<evidence type="ECO:0000313" key="1">
    <source>
        <dbReference type="EMBL" id="SVC61144.1"/>
    </source>
</evidence>
<name>A0A382NIV5_9ZZZZ</name>
<feature type="non-terminal residue" evidence="1">
    <location>
        <position position="28"/>
    </location>
</feature>
<gene>
    <name evidence="1" type="ORF">METZ01_LOCUS313998</name>
</gene>
<sequence>MLASVPILVLGVTNPDSIMARHSSEDPT</sequence>